<feature type="transmembrane region" description="Helical" evidence="1">
    <location>
        <begin position="264"/>
        <end position="283"/>
    </location>
</feature>
<feature type="transmembrane region" description="Helical" evidence="1">
    <location>
        <begin position="196"/>
        <end position="217"/>
    </location>
</feature>
<gene>
    <name evidence="2" type="ORF">IRI77_32350</name>
</gene>
<dbReference type="AlphaFoldDB" id="A0A7S7NPH9"/>
<keyword evidence="3" id="KW-1185">Reference proteome</keyword>
<evidence type="ECO:0000256" key="1">
    <source>
        <dbReference type="SAM" id="Phobius"/>
    </source>
</evidence>
<dbReference type="KEGG" id="pfer:IRI77_32350"/>
<feature type="transmembrane region" description="Helical" evidence="1">
    <location>
        <begin position="223"/>
        <end position="243"/>
    </location>
</feature>
<dbReference type="RefSeq" id="WP_194449072.1">
    <property type="nucleotide sequence ID" value="NZ_CP063849.1"/>
</dbReference>
<protein>
    <submittedName>
        <fullName evidence="2">Stage II sporulation protein M</fullName>
    </submittedName>
</protein>
<dbReference type="EMBL" id="CP063849">
    <property type="protein sequence ID" value="QOY87403.1"/>
    <property type="molecule type" value="Genomic_DNA"/>
</dbReference>
<reference evidence="2 3" key="1">
    <citation type="submission" date="2020-10" db="EMBL/GenBank/DDBJ databases">
        <title>Complete genome sequence of Paludibaculum fermentans P105T, a facultatively anaerobic acidobacterium capable of dissimilatory Fe(III) reduction.</title>
        <authorList>
            <person name="Dedysh S.N."/>
            <person name="Beletsky A.V."/>
            <person name="Kulichevskaya I.S."/>
            <person name="Mardanov A.V."/>
            <person name="Ravin N.V."/>
        </authorList>
    </citation>
    <scope>NUCLEOTIDE SEQUENCE [LARGE SCALE GENOMIC DNA]</scope>
    <source>
        <strain evidence="2 3">P105</strain>
    </source>
</reference>
<dbReference type="Proteomes" id="UP000593892">
    <property type="component" value="Chromosome"/>
</dbReference>
<feature type="transmembrane region" description="Helical" evidence="1">
    <location>
        <begin position="104"/>
        <end position="124"/>
    </location>
</feature>
<sequence length="324" mass="34619">MVSTAWIKKRQPHWKRLERLVEVASGGLSKLNHAELREFGLLYRQTAADLSTVVEDASSSQLSNYLNHLLGRGHNLLYMGQRPKISGIFDFFSSTYPSIFRQTLPMTALATAIFCLAAIVGWVVTAYDPSFAHRILGPQMMVSIERHEMWTHSVVAMKPVAASEITTNNLSVAFAACAGGITVLGPVYLMVFNGLLLGVVGAATQAAGMALPLWSFVAPHGVLELPAIFIAGGAGLEITRGLLFPGLLPRRASLAQAGARAIRLMLGAVPMLLVAGSIEGFFSATSTPVAMKFLLAGVLFACLLVYLFGSWSTKGSGPSPANTR</sequence>
<name>A0A7S7NPH9_PALFE</name>
<dbReference type="Pfam" id="PF01944">
    <property type="entry name" value="SpoIIM"/>
    <property type="match status" value="1"/>
</dbReference>
<accession>A0A7S7NPH9</accession>
<keyword evidence="1" id="KW-1133">Transmembrane helix</keyword>
<keyword evidence="1" id="KW-0812">Transmembrane</keyword>
<proteinExistence type="predicted"/>
<dbReference type="PANTHER" id="PTHR35337">
    <property type="entry name" value="SLR1478 PROTEIN"/>
    <property type="match status" value="1"/>
</dbReference>
<evidence type="ECO:0000313" key="2">
    <source>
        <dbReference type="EMBL" id="QOY87403.1"/>
    </source>
</evidence>
<dbReference type="InterPro" id="IPR002798">
    <property type="entry name" value="SpoIIM-like"/>
</dbReference>
<feature type="transmembrane region" description="Helical" evidence="1">
    <location>
        <begin position="170"/>
        <end position="189"/>
    </location>
</feature>
<evidence type="ECO:0000313" key="3">
    <source>
        <dbReference type="Proteomes" id="UP000593892"/>
    </source>
</evidence>
<keyword evidence="1" id="KW-0472">Membrane</keyword>
<feature type="transmembrane region" description="Helical" evidence="1">
    <location>
        <begin position="289"/>
        <end position="309"/>
    </location>
</feature>
<dbReference type="PANTHER" id="PTHR35337:SF1">
    <property type="entry name" value="SLR1478 PROTEIN"/>
    <property type="match status" value="1"/>
</dbReference>
<organism evidence="2 3">
    <name type="scientific">Paludibaculum fermentans</name>
    <dbReference type="NCBI Taxonomy" id="1473598"/>
    <lineage>
        <taxon>Bacteria</taxon>
        <taxon>Pseudomonadati</taxon>
        <taxon>Acidobacteriota</taxon>
        <taxon>Terriglobia</taxon>
        <taxon>Bryobacterales</taxon>
        <taxon>Bryobacteraceae</taxon>
        <taxon>Paludibaculum</taxon>
    </lineage>
</organism>